<keyword evidence="1" id="KW-0732">Signal</keyword>
<organism evidence="3 4">
    <name type="scientific">Pseudomaricurvus hydrocarbonicus</name>
    <dbReference type="NCBI Taxonomy" id="1470433"/>
    <lineage>
        <taxon>Bacteria</taxon>
        <taxon>Pseudomonadati</taxon>
        <taxon>Pseudomonadota</taxon>
        <taxon>Gammaproteobacteria</taxon>
        <taxon>Cellvibrionales</taxon>
        <taxon>Cellvibrionaceae</taxon>
        <taxon>Pseudomaricurvus</taxon>
    </lineage>
</organism>
<feature type="signal peptide" evidence="1">
    <location>
        <begin position="1"/>
        <end position="31"/>
    </location>
</feature>
<evidence type="ECO:0000313" key="4">
    <source>
        <dbReference type="Proteomes" id="UP000787472"/>
    </source>
</evidence>
<protein>
    <submittedName>
        <fullName evidence="3">PEP-CTERM sorting domain-containing protein</fullName>
    </submittedName>
</protein>
<feature type="chain" id="PRO_5038343347" evidence="1">
    <location>
        <begin position="32"/>
        <end position="215"/>
    </location>
</feature>
<dbReference type="EMBL" id="JAAONZ010000015">
    <property type="protein sequence ID" value="NHO67178.1"/>
    <property type="molecule type" value="Genomic_DNA"/>
</dbReference>
<dbReference type="NCBIfam" id="TIGR02595">
    <property type="entry name" value="PEP_CTERM"/>
    <property type="match status" value="1"/>
</dbReference>
<evidence type="ECO:0000256" key="1">
    <source>
        <dbReference type="SAM" id="SignalP"/>
    </source>
</evidence>
<evidence type="ECO:0000259" key="2">
    <source>
        <dbReference type="Pfam" id="PF07589"/>
    </source>
</evidence>
<keyword evidence="4" id="KW-1185">Reference proteome</keyword>
<sequence>MRKITLNKNRFKALCLAFLIIGSCYNGSASAGIIIDSITANFSSGAFFKLEFDDTEYGPLPFGPDDINLNGVTGIVPGFPAQGAGDINVTMNDFQNGYIGAYINELGEVTITSFFLTFANGNLNSTFDYFLDITPQDMYLDYCPFLPTGDCNKKSMLWTSLTGGPLGTSYSIVSREAPPSDVPEPMTLSILFLGLLGIFASRKIRQPADAKAILA</sequence>
<dbReference type="AlphaFoldDB" id="A0A9E5MMX5"/>
<reference evidence="3" key="1">
    <citation type="submission" date="2020-03" db="EMBL/GenBank/DDBJ databases">
        <authorList>
            <person name="Guo F."/>
        </authorList>
    </citation>
    <scope>NUCLEOTIDE SEQUENCE</scope>
    <source>
        <strain evidence="3">JCM 30134</strain>
    </source>
</reference>
<dbReference type="Proteomes" id="UP000787472">
    <property type="component" value="Unassembled WGS sequence"/>
</dbReference>
<dbReference type="PROSITE" id="PS51257">
    <property type="entry name" value="PROKAR_LIPOPROTEIN"/>
    <property type="match status" value="1"/>
</dbReference>
<name>A0A9E5MMX5_9GAMM</name>
<dbReference type="InterPro" id="IPR013424">
    <property type="entry name" value="Ice-binding_C"/>
</dbReference>
<comment type="caution">
    <text evidence="3">The sequence shown here is derived from an EMBL/GenBank/DDBJ whole genome shotgun (WGS) entry which is preliminary data.</text>
</comment>
<feature type="domain" description="Ice-binding protein C-terminal" evidence="2">
    <location>
        <begin position="181"/>
        <end position="203"/>
    </location>
</feature>
<accession>A0A9E5MMX5</accession>
<evidence type="ECO:0000313" key="3">
    <source>
        <dbReference type="EMBL" id="NHO67178.1"/>
    </source>
</evidence>
<dbReference type="RefSeq" id="WP_167189403.1">
    <property type="nucleotide sequence ID" value="NZ_JAAONZ010000015.1"/>
</dbReference>
<gene>
    <name evidence="3" type="ORF">G8770_16640</name>
</gene>
<proteinExistence type="predicted"/>
<dbReference type="Pfam" id="PF07589">
    <property type="entry name" value="PEP-CTERM"/>
    <property type="match status" value="1"/>
</dbReference>